<feature type="compositionally biased region" description="Pro residues" evidence="1">
    <location>
        <begin position="136"/>
        <end position="154"/>
    </location>
</feature>
<feature type="region of interest" description="Disordered" evidence="1">
    <location>
        <begin position="106"/>
        <end position="160"/>
    </location>
</feature>
<protein>
    <submittedName>
        <fullName evidence="3">Uncharacterized protein</fullName>
    </submittedName>
</protein>
<dbReference type="EMBL" id="BAABDQ010000021">
    <property type="protein sequence ID" value="GAA3583757.1"/>
    <property type="molecule type" value="Genomic_DNA"/>
</dbReference>
<feature type="transmembrane region" description="Helical" evidence="2">
    <location>
        <begin position="41"/>
        <end position="65"/>
    </location>
</feature>
<evidence type="ECO:0000256" key="2">
    <source>
        <dbReference type="SAM" id="Phobius"/>
    </source>
</evidence>
<keyword evidence="2" id="KW-0812">Transmembrane</keyword>
<gene>
    <name evidence="3" type="ORF">GCM10022419_076920</name>
</gene>
<keyword evidence="2" id="KW-1133">Transmembrane helix</keyword>
<reference evidence="4" key="1">
    <citation type="journal article" date="2019" name="Int. J. Syst. Evol. Microbiol.">
        <title>The Global Catalogue of Microorganisms (GCM) 10K type strain sequencing project: providing services to taxonomists for standard genome sequencing and annotation.</title>
        <authorList>
            <consortium name="The Broad Institute Genomics Platform"/>
            <consortium name="The Broad Institute Genome Sequencing Center for Infectious Disease"/>
            <person name="Wu L."/>
            <person name="Ma J."/>
        </authorList>
    </citation>
    <scope>NUCLEOTIDE SEQUENCE [LARGE SCALE GENOMIC DNA]</scope>
    <source>
        <strain evidence="4">JCM 17326</strain>
    </source>
</reference>
<feature type="transmembrane region" description="Helical" evidence="2">
    <location>
        <begin position="6"/>
        <end position="29"/>
    </location>
</feature>
<feature type="transmembrane region" description="Helical" evidence="2">
    <location>
        <begin position="77"/>
        <end position="100"/>
    </location>
</feature>
<keyword evidence="2" id="KW-0472">Membrane</keyword>
<evidence type="ECO:0000313" key="3">
    <source>
        <dbReference type="EMBL" id="GAA3583757.1"/>
    </source>
</evidence>
<keyword evidence="4" id="KW-1185">Reference proteome</keyword>
<name>A0ABP6YHR0_9ACTN</name>
<accession>A0ABP6YHR0</accession>
<proteinExistence type="predicted"/>
<feature type="compositionally biased region" description="Low complexity" evidence="1">
    <location>
        <begin position="106"/>
        <end position="135"/>
    </location>
</feature>
<dbReference type="Proteomes" id="UP001500630">
    <property type="component" value="Unassembled WGS sequence"/>
</dbReference>
<evidence type="ECO:0000313" key="4">
    <source>
        <dbReference type="Proteomes" id="UP001500630"/>
    </source>
</evidence>
<comment type="caution">
    <text evidence="3">The sequence shown here is derived from an EMBL/GenBank/DDBJ whole genome shotgun (WGS) entry which is preliminary data.</text>
</comment>
<evidence type="ECO:0000256" key="1">
    <source>
        <dbReference type="SAM" id="MobiDB-lite"/>
    </source>
</evidence>
<organism evidence="3 4">
    <name type="scientific">Nonomuraea rosea</name>
    <dbReference type="NCBI Taxonomy" id="638574"/>
    <lineage>
        <taxon>Bacteria</taxon>
        <taxon>Bacillati</taxon>
        <taxon>Actinomycetota</taxon>
        <taxon>Actinomycetes</taxon>
        <taxon>Streptosporangiales</taxon>
        <taxon>Streptosporangiaceae</taxon>
        <taxon>Nonomuraea</taxon>
    </lineage>
</organism>
<sequence>MTGFFSLSSLVNLIVASIMGVLLLAGIVVMAMRRRDHGRAAILGMFGCILLLLRLIVSTLLAYLAPMLFEGNLEVTFAIANIITLLLDATGTGLLIWAVVARRPQQQPAQPQGPGWQQPPGDWQQQHPQQDWNQPPQQPPFQQPPGWQPPPRPPFGEGQG</sequence>